<dbReference type="InterPro" id="IPR034294">
    <property type="entry name" value="Aquaporin_transptr"/>
</dbReference>
<dbReference type="AlphaFoldDB" id="A0A5J9SFF4"/>
<sequence>MSTGMRPGRRFTVGRSEDATHPDTIRAAISEFIATAIFVFAAEGSVLSLGTYYSNPPHAQLHTCHTGLGGDHEQRCARTIFAGKMYHDMSSVGGLVAVALAHALALAVAVAVAMNISGGHVNPAITFGALVGGRISLIRAVFYWVAQLLGAIAATLLLRLATGGMRPPGFVLASGVGDWHAVLLEAIMTFGLMYAYYATVIDPKRGHVGTIAPLAIGFLLGANVLAGGPFDGAGMNPARVFGPALVGWRWRHHWVYWLGPFLGAGLAGLVYEYLLIPSADAAPHHAHQPLAPEDY</sequence>
<comment type="caution">
    <text evidence="11">The sequence shown here is derived from an EMBL/GenBank/DDBJ whole genome shotgun (WGS) entry which is preliminary data.</text>
</comment>
<dbReference type="OrthoDB" id="3222at2759"/>
<keyword evidence="4 9" id="KW-0812">Transmembrane</keyword>
<dbReference type="GO" id="GO:0015250">
    <property type="term" value="F:water channel activity"/>
    <property type="evidence" value="ECO:0007669"/>
    <property type="project" value="TreeGrafter"/>
</dbReference>
<dbReference type="PANTHER" id="PTHR45665:SF23">
    <property type="entry name" value="AQUAPORIN TIP3-2-RELATED"/>
    <property type="match status" value="1"/>
</dbReference>
<evidence type="ECO:0000256" key="10">
    <source>
        <dbReference type="SAM" id="Phobius"/>
    </source>
</evidence>
<dbReference type="EMBL" id="RWGY01000985">
    <property type="protein sequence ID" value="TVT97536.1"/>
    <property type="molecule type" value="Genomic_DNA"/>
</dbReference>
<dbReference type="PROSITE" id="PS00221">
    <property type="entry name" value="MIP"/>
    <property type="match status" value="1"/>
</dbReference>
<keyword evidence="3" id="KW-0926">Vacuole</keyword>
<reference evidence="11 12" key="1">
    <citation type="journal article" date="2019" name="Sci. Rep.">
        <title>A high-quality genome of Eragrostis curvula grass provides insights into Poaceae evolution and supports new strategies to enhance forage quality.</title>
        <authorList>
            <person name="Carballo J."/>
            <person name="Santos B.A.C.M."/>
            <person name="Zappacosta D."/>
            <person name="Garbus I."/>
            <person name="Selva J.P."/>
            <person name="Gallo C.A."/>
            <person name="Diaz A."/>
            <person name="Albertini E."/>
            <person name="Caccamo M."/>
            <person name="Echenique V."/>
        </authorList>
    </citation>
    <scope>NUCLEOTIDE SEQUENCE [LARGE SCALE GENOMIC DNA]</scope>
    <source>
        <strain evidence="12">cv. Victoria</strain>
        <tissue evidence="11">Leaf</tissue>
    </source>
</reference>
<keyword evidence="5" id="KW-0677">Repeat</keyword>
<feature type="transmembrane region" description="Helical" evidence="10">
    <location>
        <begin position="254"/>
        <end position="274"/>
    </location>
</feature>
<dbReference type="SUPFAM" id="SSF81338">
    <property type="entry name" value="Aquaporin-like"/>
    <property type="match status" value="1"/>
</dbReference>
<protein>
    <submittedName>
        <fullName evidence="11">Uncharacterized protein</fullName>
    </submittedName>
</protein>
<keyword evidence="2 9" id="KW-0813">Transport</keyword>
<dbReference type="CDD" id="cd00333">
    <property type="entry name" value="MIP"/>
    <property type="match status" value="1"/>
</dbReference>
<name>A0A5J9SFF4_9POAL</name>
<dbReference type="Gene3D" id="1.20.1080.10">
    <property type="entry name" value="Glycerol uptake facilitator protein"/>
    <property type="match status" value="1"/>
</dbReference>
<evidence type="ECO:0000313" key="12">
    <source>
        <dbReference type="Proteomes" id="UP000324897"/>
    </source>
</evidence>
<evidence type="ECO:0000256" key="8">
    <source>
        <dbReference type="ARBA" id="ARBA00038477"/>
    </source>
</evidence>
<comment type="similarity">
    <text evidence="8">Belongs to the MIP/aquaporin (TC 1.A.8) family. TIP (TC 1.A.8.10) subfamily.</text>
</comment>
<feature type="transmembrane region" description="Helical" evidence="10">
    <location>
        <begin position="32"/>
        <end position="53"/>
    </location>
</feature>
<dbReference type="Gramene" id="TVT97536">
    <property type="protein sequence ID" value="TVT97536"/>
    <property type="gene ID" value="EJB05_57199"/>
</dbReference>
<evidence type="ECO:0000256" key="9">
    <source>
        <dbReference type="RuleBase" id="RU000477"/>
    </source>
</evidence>
<organism evidence="11 12">
    <name type="scientific">Eragrostis curvula</name>
    <name type="common">weeping love grass</name>
    <dbReference type="NCBI Taxonomy" id="38414"/>
    <lineage>
        <taxon>Eukaryota</taxon>
        <taxon>Viridiplantae</taxon>
        <taxon>Streptophyta</taxon>
        <taxon>Embryophyta</taxon>
        <taxon>Tracheophyta</taxon>
        <taxon>Spermatophyta</taxon>
        <taxon>Magnoliopsida</taxon>
        <taxon>Liliopsida</taxon>
        <taxon>Poales</taxon>
        <taxon>Poaceae</taxon>
        <taxon>PACMAD clade</taxon>
        <taxon>Chloridoideae</taxon>
        <taxon>Eragrostideae</taxon>
        <taxon>Eragrostidinae</taxon>
        <taxon>Eragrostis</taxon>
    </lineage>
</organism>
<feature type="transmembrane region" description="Helical" evidence="10">
    <location>
        <begin position="179"/>
        <end position="199"/>
    </location>
</feature>
<feature type="transmembrane region" description="Helical" evidence="10">
    <location>
        <begin position="94"/>
        <end position="116"/>
    </location>
</feature>
<dbReference type="InterPro" id="IPR022357">
    <property type="entry name" value="MIP_CS"/>
</dbReference>
<feature type="transmembrane region" description="Helical" evidence="10">
    <location>
        <begin position="211"/>
        <end position="230"/>
    </location>
</feature>
<dbReference type="GO" id="GO:0005774">
    <property type="term" value="C:vacuolar membrane"/>
    <property type="evidence" value="ECO:0007669"/>
    <property type="project" value="UniProtKB-SubCell"/>
</dbReference>
<dbReference type="PANTHER" id="PTHR45665">
    <property type="entry name" value="AQUAPORIN-8"/>
    <property type="match status" value="1"/>
</dbReference>
<keyword evidence="12" id="KW-1185">Reference proteome</keyword>
<dbReference type="InterPro" id="IPR023271">
    <property type="entry name" value="Aquaporin-like"/>
</dbReference>
<evidence type="ECO:0000256" key="2">
    <source>
        <dbReference type="ARBA" id="ARBA00022448"/>
    </source>
</evidence>
<evidence type="ECO:0000313" key="11">
    <source>
        <dbReference type="EMBL" id="TVT97536.1"/>
    </source>
</evidence>
<evidence type="ECO:0000256" key="6">
    <source>
        <dbReference type="ARBA" id="ARBA00022989"/>
    </source>
</evidence>
<feature type="transmembrane region" description="Helical" evidence="10">
    <location>
        <begin position="137"/>
        <end position="159"/>
    </location>
</feature>
<evidence type="ECO:0000256" key="1">
    <source>
        <dbReference type="ARBA" id="ARBA00004128"/>
    </source>
</evidence>
<evidence type="ECO:0000256" key="3">
    <source>
        <dbReference type="ARBA" id="ARBA00022554"/>
    </source>
</evidence>
<evidence type="ECO:0000256" key="7">
    <source>
        <dbReference type="ARBA" id="ARBA00023136"/>
    </source>
</evidence>
<dbReference type="NCBIfam" id="TIGR00861">
    <property type="entry name" value="MIP"/>
    <property type="match status" value="1"/>
</dbReference>
<proteinExistence type="inferred from homology"/>
<feature type="non-terminal residue" evidence="11">
    <location>
        <position position="1"/>
    </location>
</feature>
<evidence type="ECO:0000256" key="4">
    <source>
        <dbReference type="ARBA" id="ARBA00022692"/>
    </source>
</evidence>
<gene>
    <name evidence="11" type="ORF">EJB05_57199</name>
</gene>
<comment type="subcellular location">
    <subcellularLocation>
        <location evidence="1">Vacuole membrane</location>
        <topology evidence="1">Multi-pass membrane protein</topology>
    </subcellularLocation>
</comment>
<accession>A0A5J9SFF4</accession>
<keyword evidence="6 10" id="KW-1133">Transmembrane helix</keyword>
<keyword evidence="7 10" id="KW-0472">Membrane</keyword>
<dbReference type="InterPro" id="IPR000425">
    <property type="entry name" value="MIP"/>
</dbReference>
<evidence type="ECO:0000256" key="5">
    <source>
        <dbReference type="ARBA" id="ARBA00022737"/>
    </source>
</evidence>
<dbReference type="FunFam" id="1.20.1080.10:FF:000002">
    <property type="entry name" value="Probable aquaporin TIP1-1"/>
    <property type="match status" value="1"/>
</dbReference>
<dbReference type="Pfam" id="PF00230">
    <property type="entry name" value="MIP"/>
    <property type="match status" value="1"/>
</dbReference>
<dbReference type="Proteomes" id="UP000324897">
    <property type="component" value="Unassembled WGS sequence"/>
</dbReference>
<dbReference type="PRINTS" id="PR00783">
    <property type="entry name" value="MINTRINSICP"/>
</dbReference>